<dbReference type="AlphaFoldDB" id="A0A0F9TUY5"/>
<dbReference type="Pfam" id="PF03717">
    <property type="entry name" value="PBP_dimer"/>
    <property type="match status" value="1"/>
</dbReference>
<dbReference type="GO" id="GO:0071555">
    <property type="term" value="P:cell wall organization"/>
    <property type="evidence" value="ECO:0007669"/>
    <property type="project" value="TreeGrafter"/>
</dbReference>
<dbReference type="Gene3D" id="3.90.1310.10">
    <property type="entry name" value="Penicillin-binding protein 2a (Domain 2)"/>
    <property type="match status" value="1"/>
</dbReference>
<dbReference type="InterPro" id="IPR036138">
    <property type="entry name" value="PBP_dimer_sf"/>
</dbReference>
<keyword evidence="6" id="KW-0472">Membrane</keyword>
<sequence length="645" mass="71484">MYKRRMMIFVAVTGIVMAVTLARLWQLQIVMGEAFRGAAEDELRNTISLPTTRGRILDRNDMFLAVERPNYSFCLEYGFLIDDPKWQRQAVRSIRKAESLSEDRAREIYDRRADNTWRLARQLAREHGVNLALRRQAIVRYVDRLRESSRRRDVAEQNQAHAVVRGLADPIDIDNTVGAEIQPGASRYYPYGDVACHIIGSIGRVTREHLQQYNLLPDEAEWRDRVRYNYHSDDSIGVSGVERLSEDLLRGRRGYRRTQRTAGARVVVEEVAAIPGQDIRLTLDIALQEEIAALFANMSNGHNGVVAVVSVPDGEILAMVSVPTYDLNEYRRDYTILANERVDLPLLHRAAGVRYPPGSTVKPLAALAGLAEGVITLETTFDCRGYLHTPDAFRCWIWRYGVGHGSLSVVDAMKHSCNVFMYNVGEHLGVPRLHRWYTAFGFREPPGTGLWEEKAGKVLAGGGRGPSRFLAIGQGPVAVTPLHVANGMATIARGGKFLSLSLLREGGPAPVRRELGLSAEAIDAITTGMYQVVNARGGTAYKAFHGDALTDLQVEPLSFDVCGKTGTAETPPQRVDSNGNGRIDRDDQIVREGDMAWFAGFAPRDNPKIAFAVVVEYITEGGGATIAAPIGREVLRLCQARGYVD</sequence>
<evidence type="ECO:0000259" key="8">
    <source>
        <dbReference type="Pfam" id="PF00905"/>
    </source>
</evidence>
<feature type="domain" description="Penicillin-binding protein dimerisation" evidence="9">
    <location>
        <begin position="50"/>
        <end position="268"/>
    </location>
</feature>
<evidence type="ECO:0000259" key="9">
    <source>
        <dbReference type="Pfam" id="PF03717"/>
    </source>
</evidence>
<protein>
    <recommendedName>
        <fullName evidence="3">beta-lactamase</fullName>
        <ecNumber evidence="3">3.5.2.6</ecNumber>
    </recommendedName>
</protein>
<name>A0A0F9TUY5_9ZZZZ</name>
<dbReference type="GO" id="GO:0008800">
    <property type="term" value="F:beta-lactamase activity"/>
    <property type="evidence" value="ECO:0007669"/>
    <property type="project" value="UniProtKB-EC"/>
</dbReference>
<gene>
    <name evidence="10" type="ORF">LCGC14_0284890</name>
</gene>
<dbReference type="GO" id="GO:0046677">
    <property type="term" value="P:response to antibiotic"/>
    <property type="evidence" value="ECO:0007669"/>
    <property type="project" value="UniProtKB-KW"/>
</dbReference>
<feature type="domain" description="Penicillin-binding protein transpeptidase" evidence="8">
    <location>
        <begin position="304"/>
        <end position="635"/>
    </location>
</feature>
<evidence type="ECO:0000256" key="1">
    <source>
        <dbReference type="ARBA" id="ARBA00001526"/>
    </source>
</evidence>
<dbReference type="PANTHER" id="PTHR30627:SF6">
    <property type="entry name" value="BETA-LACTAMASE YBXI-RELATED"/>
    <property type="match status" value="1"/>
</dbReference>
<proteinExistence type="predicted"/>
<dbReference type="Gene3D" id="3.40.710.10">
    <property type="entry name" value="DD-peptidase/beta-lactamase superfamily"/>
    <property type="match status" value="1"/>
</dbReference>
<evidence type="ECO:0000256" key="5">
    <source>
        <dbReference type="ARBA" id="ARBA00022801"/>
    </source>
</evidence>
<dbReference type="PANTHER" id="PTHR30627">
    <property type="entry name" value="PEPTIDOGLYCAN D,D-TRANSPEPTIDASE"/>
    <property type="match status" value="1"/>
</dbReference>
<evidence type="ECO:0000256" key="6">
    <source>
        <dbReference type="ARBA" id="ARBA00023136"/>
    </source>
</evidence>
<evidence type="ECO:0000256" key="7">
    <source>
        <dbReference type="ARBA" id="ARBA00023251"/>
    </source>
</evidence>
<dbReference type="SUPFAM" id="SSF56601">
    <property type="entry name" value="beta-lactamase/transpeptidase-like"/>
    <property type="match status" value="1"/>
</dbReference>
<evidence type="ECO:0000313" key="10">
    <source>
        <dbReference type="EMBL" id="KKN84825.1"/>
    </source>
</evidence>
<organism evidence="10">
    <name type="scientific">marine sediment metagenome</name>
    <dbReference type="NCBI Taxonomy" id="412755"/>
    <lineage>
        <taxon>unclassified sequences</taxon>
        <taxon>metagenomes</taxon>
        <taxon>ecological metagenomes</taxon>
    </lineage>
</organism>
<dbReference type="InterPro" id="IPR050515">
    <property type="entry name" value="Beta-lactam/transpept"/>
</dbReference>
<dbReference type="GO" id="GO:0008658">
    <property type="term" value="F:penicillin binding"/>
    <property type="evidence" value="ECO:0007669"/>
    <property type="project" value="InterPro"/>
</dbReference>
<comment type="subcellular location">
    <subcellularLocation>
        <location evidence="2">Membrane</location>
    </subcellularLocation>
</comment>
<reference evidence="10" key="1">
    <citation type="journal article" date="2015" name="Nature">
        <title>Complex archaea that bridge the gap between prokaryotes and eukaryotes.</title>
        <authorList>
            <person name="Spang A."/>
            <person name="Saw J.H."/>
            <person name="Jorgensen S.L."/>
            <person name="Zaremba-Niedzwiedzka K."/>
            <person name="Martijn J."/>
            <person name="Lind A.E."/>
            <person name="van Eijk R."/>
            <person name="Schleper C."/>
            <person name="Guy L."/>
            <person name="Ettema T.J."/>
        </authorList>
    </citation>
    <scope>NUCLEOTIDE SEQUENCE</scope>
</reference>
<evidence type="ECO:0000256" key="2">
    <source>
        <dbReference type="ARBA" id="ARBA00004370"/>
    </source>
</evidence>
<comment type="catalytic activity">
    <reaction evidence="1">
        <text>a beta-lactam + H2O = a substituted beta-amino acid</text>
        <dbReference type="Rhea" id="RHEA:20401"/>
        <dbReference type="ChEBI" id="CHEBI:15377"/>
        <dbReference type="ChEBI" id="CHEBI:35627"/>
        <dbReference type="ChEBI" id="CHEBI:140347"/>
        <dbReference type="EC" id="3.5.2.6"/>
    </reaction>
</comment>
<dbReference type="EMBL" id="LAZR01000166">
    <property type="protein sequence ID" value="KKN84825.1"/>
    <property type="molecule type" value="Genomic_DNA"/>
</dbReference>
<comment type="caution">
    <text evidence="10">The sequence shown here is derived from an EMBL/GenBank/DDBJ whole genome shotgun (WGS) entry which is preliminary data.</text>
</comment>
<dbReference type="GO" id="GO:0005886">
    <property type="term" value="C:plasma membrane"/>
    <property type="evidence" value="ECO:0007669"/>
    <property type="project" value="TreeGrafter"/>
</dbReference>
<keyword evidence="5" id="KW-0378">Hydrolase</keyword>
<keyword evidence="7" id="KW-0046">Antibiotic resistance</keyword>
<dbReference type="InterPro" id="IPR012338">
    <property type="entry name" value="Beta-lactam/transpept-like"/>
</dbReference>
<dbReference type="SUPFAM" id="SSF56519">
    <property type="entry name" value="Penicillin binding protein dimerisation domain"/>
    <property type="match status" value="1"/>
</dbReference>
<dbReference type="EC" id="3.5.2.6" evidence="3"/>
<evidence type="ECO:0000256" key="3">
    <source>
        <dbReference type="ARBA" id="ARBA00012865"/>
    </source>
</evidence>
<dbReference type="Pfam" id="PF00905">
    <property type="entry name" value="Transpeptidase"/>
    <property type="match status" value="1"/>
</dbReference>
<evidence type="ECO:0000256" key="4">
    <source>
        <dbReference type="ARBA" id="ARBA00022729"/>
    </source>
</evidence>
<accession>A0A0F9TUY5</accession>
<keyword evidence="4" id="KW-0732">Signal</keyword>
<dbReference type="InterPro" id="IPR005311">
    <property type="entry name" value="PBP_dimer"/>
</dbReference>
<dbReference type="InterPro" id="IPR001460">
    <property type="entry name" value="PCN-bd_Tpept"/>
</dbReference>